<evidence type="ECO:0000256" key="4">
    <source>
        <dbReference type="ARBA" id="ARBA00022833"/>
    </source>
</evidence>
<evidence type="ECO:0000313" key="7">
    <source>
        <dbReference type="Proteomes" id="UP000224567"/>
    </source>
</evidence>
<keyword evidence="3" id="KW-0863">Zinc-finger</keyword>
<keyword evidence="1" id="KW-0479">Metal-binding</keyword>
<evidence type="ECO:0000256" key="3">
    <source>
        <dbReference type="ARBA" id="ARBA00022771"/>
    </source>
</evidence>
<feature type="domain" description="Zinc finger PHD-type" evidence="5">
    <location>
        <begin position="375"/>
        <end position="419"/>
    </location>
</feature>
<evidence type="ECO:0000313" key="6">
    <source>
        <dbReference type="EMBL" id="PHT60161.1"/>
    </source>
</evidence>
<gene>
    <name evidence="6" type="ORF">CQW23_02524</name>
</gene>
<dbReference type="InterPro" id="IPR004146">
    <property type="entry name" value="DC1"/>
</dbReference>
<dbReference type="SUPFAM" id="SSF57889">
    <property type="entry name" value="Cysteine-rich domain"/>
    <property type="match status" value="4"/>
</dbReference>
<dbReference type="OrthoDB" id="1884766at2759"/>
<accession>A0A2G2XS23</accession>
<name>A0A2G2XS23_CAPBA</name>
<dbReference type="Proteomes" id="UP000224567">
    <property type="component" value="Unassembled WGS sequence"/>
</dbReference>
<evidence type="ECO:0000256" key="2">
    <source>
        <dbReference type="ARBA" id="ARBA00022737"/>
    </source>
</evidence>
<evidence type="ECO:0000256" key="1">
    <source>
        <dbReference type="ARBA" id="ARBA00022723"/>
    </source>
</evidence>
<keyword evidence="2" id="KW-0677">Repeat</keyword>
<organism evidence="6 7">
    <name type="scientific">Capsicum baccatum</name>
    <name type="common">Peruvian pepper</name>
    <dbReference type="NCBI Taxonomy" id="33114"/>
    <lineage>
        <taxon>Eukaryota</taxon>
        <taxon>Viridiplantae</taxon>
        <taxon>Streptophyta</taxon>
        <taxon>Embryophyta</taxon>
        <taxon>Tracheophyta</taxon>
        <taxon>Spermatophyta</taxon>
        <taxon>Magnoliopsida</taxon>
        <taxon>eudicotyledons</taxon>
        <taxon>Gunneridae</taxon>
        <taxon>Pentapetalae</taxon>
        <taxon>asterids</taxon>
        <taxon>lamiids</taxon>
        <taxon>Solanales</taxon>
        <taxon>Solanaceae</taxon>
        <taxon>Solanoideae</taxon>
        <taxon>Capsiceae</taxon>
        <taxon>Capsicum</taxon>
    </lineage>
</organism>
<dbReference type="PANTHER" id="PTHR46288">
    <property type="entry name" value="PHORBOL-ESTER/DAG-TYPE DOMAIN-CONTAINING PROTEIN"/>
    <property type="match status" value="1"/>
</dbReference>
<dbReference type="PANTHER" id="PTHR46288:SF42">
    <property type="entry name" value="ZINC FINGER PHD-TYPE DOMAIN-CONTAINING PROTEIN"/>
    <property type="match status" value="1"/>
</dbReference>
<sequence length="470" mass="53075">MGRGNQACQAKQHFSHQHILTPIVNPPETLTCNACAQPNITNNPNFYGCDSCQYFLHENCLSAPRFLNHSSHPSHHLTLLPTPTYPNGSYTCKACGSAGNGCSFSCPCCDFDIHMQCALLPQTLVLPQHHRHELELNFESPFDDENTLFVCDLCNGNVDLNKWLYYCADCDFGAHIECGISKSVSQQEPKLPDNKPKANPVIITETEKGPIKMPDTNQEKASRGVGVANEVKILKHFSHSHALELCEVHETDEIICSGCEDTLGGTAYKCTKPNCEFTLHKSCVELPRKLQHNAHPKHSLTLYPTLPQRDSFYFGCNACGEEPKCFVYECLDCNFSLHAKCATSLAENVTREDHQHPLALQYQWPFPIDDYVRIFCEVCNGLCNDANWLYYCAQCKLGTHVQCAMVKKEDGSSLQNEEEEEEEGEMTDQQRLLMLTIKAQDQQARLNFQTQMAYMNAKTMANMFRSTHYY</sequence>
<dbReference type="InterPro" id="IPR001965">
    <property type="entry name" value="Znf_PHD"/>
</dbReference>
<dbReference type="SMART" id="SM00249">
    <property type="entry name" value="PHD"/>
    <property type="match status" value="3"/>
</dbReference>
<dbReference type="Pfam" id="PF03107">
    <property type="entry name" value="C1_2"/>
    <property type="match status" value="6"/>
</dbReference>
<keyword evidence="7" id="KW-1185">Reference proteome</keyword>
<dbReference type="STRING" id="33114.A0A2G2XS23"/>
<feature type="domain" description="Zinc finger PHD-type" evidence="5">
    <location>
        <begin position="255"/>
        <end position="320"/>
    </location>
</feature>
<reference evidence="7" key="2">
    <citation type="journal article" date="2017" name="J. Anim. Genet.">
        <title>Multiple reference genome sequences of hot pepper reveal the massive evolution of plant disease resistance genes by retroduplication.</title>
        <authorList>
            <person name="Kim S."/>
            <person name="Park J."/>
            <person name="Yeom S.-I."/>
            <person name="Kim Y.-M."/>
            <person name="Seo E."/>
            <person name="Kim K.-T."/>
            <person name="Kim M.-S."/>
            <person name="Lee J.M."/>
            <person name="Cheong K."/>
            <person name="Shin H.-S."/>
            <person name="Kim S.-B."/>
            <person name="Han K."/>
            <person name="Lee J."/>
            <person name="Park M."/>
            <person name="Lee H.-A."/>
            <person name="Lee H.-Y."/>
            <person name="Lee Y."/>
            <person name="Oh S."/>
            <person name="Lee J.H."/>
            <person name="Choi E."/>
            <person name="Choi E."/>
            <person name="Lee S.E."/>
            <person name="Jeon J."/>
            <person name="Kim H."/>
            <person name="Choi G."/>
            <person name="Song H."/>
            <person name="Lee J."/>
            <person name="Lee S.-C."/>
            <person name="Kwon J.-K."/>
            <person name="Lee H.-Y."/>
            <person name="Koo N."/>
            <person name="Hong Y."/>
            <person name="Kim R.W."/>
            <person name="Kang W.-H."/>
            <person name="Huh J.H."/>
            <person name="Kang B.-C."/>
            <person name="Yang T.-J."/>
            <person name="Lee Y.-H."/>
            <person name="Bennetzen J.L."/>
            <person name="Choi D."/>
        </authorList>
    </citation>
    <scope>NUCLEOTIDE SEQUENCE [LARGE SCALE GENOMIC DNA]</scope>
    <source>
        <strain evidence="7">cv. PBC81</strain>
    </source>
</reference>
<reference evidence="6 7" key="1">
    <citation type="journal article" date="2017" name="Genome Biol.">
        <title>New reference genome sequences of hot pepper reveal the massive evolution of plant disease-resistance genes by retroduplication.</title>
        <authorList>
            <person name="Kim S."/>
            <person name="Park J."/>
            <person name="Yeom S.I."/>
            <person name="Kim Y.M."/>
            <person name="Seo E."/>
            <person name="Kim K.T."/>
            <person name="Kim M.S."/>
            <person name="Lee J.M."/>
            <person name="Cheong K."/>
            <person name="Shin H.S."/>
            <person name="Kim S.B."/>
            <person name="Han K."/>
            <person name="Lee J."/>
            <person name="Park M."/>
            <person name="Lee H.A."/>
            <person name="Lee H.Y."/>
            <person name="Lee Y."/>
            <person name="Oh S."/>
            <person name="Lee J.H."/>
            <person name="Choi E."/>
            <person name="Choi E."/>
            <person name="Lee S.E."/>
            <person name="Jeon J."/>
            <person name="Kim H."/>
            <person name="Choi G."/>
            <person name="Song H."/>
            <person name="Lee J."/>
            <person name="Lee S.C."/>
            <person name="Kwon J.K."/>
            <person name="Lee H.Y."/>
            <person name="Koo N."/>
            <person name="Hong Y."/>
            <person name="Kim R.W."/>
            <person name="Kang W.H."/>
            <person name="Huh J.H."/>
            <person name="Kang B.C."/>
            <person name="Yang T.J."/>
            <person name="Lee Y.H."/>
            <person name="Bennetzen J.L."/>
            <person name="Choi D."/>
        </authorList>
    </citation>
    <scope>NUCLEOTIDE SEQUENCE [LARGE SCALE GENOMIC DNA]</scope>
    <source>
        <strain evidence="7">cv. PBC81</strain>
    </source>
</reference>
<evidence type="ECO:0000259" key="5">
    <source>
        <dbReference type="SMART" id="SM00249"/>
    </source>
</evidence>
<dbReference type="EMBL" id="MLFT02000001">
    <property type="protein sequence ID" value="PHT60161.1"/>
    <property type="molecule type" value="Genomic_DNA"/>
</dbReference>
<keyword evidence="4" id="KW-0862">Zinc</keyword>
<proteinExistence type="predicted"/>
<dbReference type="GO" id="GO:0008270">
    <property type="term" value="F:zinc ion binding"/>
    <property type="evidence" value="ECO:0007669"/>
    <property type="project" value="UniProtKB-KW"/>
</dbReference>
<feature type="domain" description="Zinc finger PHD-type" evidence="5">
    <location>
        <begin position="31"/>
        <end position="96"/>
    </location>
</feature>
<protein>
    <recommendedName>
        <fullName evidence="5">Zinc finger PHD-type domain-containing protein</fullName>
    </recommendedName>
</protein>
<dbReference type="AlphaFoldDB" id="A0A2G2XS23"/>
<dbReference type="InterPro" id="IPR046349">
    <property type="entry name" value="C1-like_sf"/>
</dbReference>
<comment type="caution">
    <text evidence="6">The sequence shown here is derived from an EMBL/GenBank/DDBJ whole genome shotgun (WGS) entry which is preliminary data.</text>
</comment>